<feature type="region of interest" description="Disordered" evidence="5">
    <location>
        <begin position="1"/>
        <end position="34"/>
    </location>
</feature>
<dbReference type="Gene3D" id="3.40.50.10140">
    <property type="entry name" value="Toll/interleukin-1 receptor homology (TIR) domain"/>
    <property type="match status" value="1"/>
</dbReference>
<dbReference type="InterPro" id="IPR002182">
    <property type="entry name" value="NB-ARC"/>
</dbReference>
<dbReference type="PRINTS" id="PR00364">
    <property type="entry name" value="DISEASERSIST"/>
</dbReference>
<gene>
    <name evidence="7" type="ORF">ACJRO7_014338</name>
</gene>
<sequence>MKRKEPTHLEDPIHEASASSASPQVGDYEGGTKRPKGNEYEVFLSFRGKDTRKGFTDYLYTSLIDAGIHVFRDDNELRVGEELGSKLLYSITKSKISIPIISEDYAASKWCLRELVQMLKCKRSIGQIVLPIFYKVGPSQVRHLIGRLRDSINAHRENLDDMVLKEWEEALKEVSSLKGWESEKIDNGHEGALVEIVVKKVMYELNRTSELIVPKELVGIDDRVEEIMSLIDAQFNDTRIIGIYGMGGIGKTTLAKVLYNNLSIHFEHLSFMASIRETSRRKGIEWLQKKLIYDILRIKYDVSNVDEGIGIIKSRFKSKQVLILLDDMDDNTHLNALAGDNSWFRAGSIVIVTTRNKSILDKARVGYMYQLNELSLDQSLILFSRHAFQNDSPQSHYEFISHDIVSTTGGLPLALEVIGSFLHEKTEKVWKDTLKKLKKVPDKKVRETLRISYEALDYEERQIFLDIACFFIGSYEQSPTYMWGACSFFPGNGIEVLSLMSLVKIDKDGKLMMHDQLRKFGREIVRLENPKEPQEHSRLWIYKEAVDVLDNNKMATKLKVLNLSHCHYLRRTPDLSTFKSLEILVLEECWKLEEIHPSIGDIKTLTSLNVRRCWRLEELPPELGRMKELRELLINDTAIREIPIGGLMKLETLDASFCRRKLVQLPKFMDFLVSLTQLDLSNSWIEELPESIGSLLSLTQLHLHMTRIKELPEFIGFLKKLEILDASDAKLANIPSSIGHLTSLTKLDLKWTAIAVLPESIGNLQNLRISDVSATCITELPCAIGMLAELQELSASHCKNLEGLPSNIGKLVSLNKLELDRSGISGLPESISMLSSLQNLSVQFCEKLGELPKLPSGLTALGITCQSPSLPHLFQLTLLKKLTISDCYSLECLPALPVGLSRLSITHCIKLKVLTNMSNLKHLYELILDKCLQLTEVAGLEGLQSLSDLRLRHCPKISRLDGVESLESLRDLQINEAFQDSLKLASPKVS</sequence>
<keyword evidence="1" id="KW-0433">Leucine-rich repeat</keyword>
<dbReference type="InterPro" id="IPR044974">
    <property type="entry name" value="Disease_R_plants"/>
</dbReference>
<dbReference type="GO" id="GO:0006952">
    <property type="term" value="P:defense response"/>
    <property type="evidence" value="ECO:0007669"/>
    <property type="project" value="UniProtKB-KW"/>
</dbReference>
<dbReference type="SUPFAM" id="SSF52200">
    <property type="entry name" value="Toll/Interleukin receptor TIR domain"/>
    <property type="match status" value="1"/>
</dbReference>
<dbReference type="SUPFAM" id="SSF52047">
    <property type="entry name" value="RNI-like"/>
    <property type="match status" value="1"/>
</dbReference>
<dbReference type="Pfam" id="PF23598">
    <property type="entry name" value="LRR_14"/>
    <property type="match status" value="1"/>
</dbReference>
<dbReference type="InterPro" id="IPR036390">
    <property type="entry name" value="WH_DNA-bd_sf"/>
</dbReference>
<dbReference type="GO" id="GO:0051707">
    <property type="term" value="P:response to other organism"/>
    <property type="evidence" value="ECO:0007669"/>
    <property type="project" value="UniProtKB-ARBA"/>
</dbReference>
<dbReference type="InterPro" id="IPR058192">
    <property type="entry name" value="WHD_ROQ1-like"/>
</dbReference>
<keyword evidence="8" id="KW-1185">Reference proteome</keyword>
<evidence type="ECO:0000256" key="3">
    <source>
        <dbReference type="ARBA" id="ARBA00022821"/>
    </source>
</evidence>
<name>A0ABD3L5U9_EUCGL</name>
<dbReference type="InterPro" id="IPR055414">
    <property type="entry name" value="LRR_R13L4/SHOC2-like"/>
</dbReference>
<feature type="domain" description="TIR" evidence="6">
    <location>
        <begin position="38"/>
        <end position="205"/>
    </location>
</feature>
<keyword evidence="2" id="KW-0677">Repeat</keyword>
<dbReference type="Gene3D" id="3.40.50.300">
    <property type="entry name" value="P-loop containing nucleotide triphosphate hydrolases"/>
    <property type="match status" value="1"/>
</dbReference>
<dbReference type="InterPro" id="IPR000157">
    <property type="entry name" value="TIR_dom"/>
</dbReference>
<dbReference type="InterPro" id="IPR003591">
    <property type="entry name" value="Leu-rich_rpt_typical-subtyp"/>
</dbReference>
<dbReference type="FunFam" id="3.40.50.10140:FF:000007">
    <property type="entry name" value="Disease resistance protein (TIR-NBS-LRR class)"/>
    <property type="match status" value="1"/>
</dbReference>
<dbReference type="Gene3D" id="3.80.10.10">
    <property type="entry name" value="Ribonuclease Inhibitor"/>
    <property type="match status" value="3"/>
</dbReference>
<dbReference type="Pfam" id="PF00931">
    <property type="entry name" value="NB-ARC"/>
    <property type="match status" value="1"/>
</dbReference>
<dbReference type="Proteomes" id="UP001634007">
    <property type="component" value="Unassembled WGS sequence"/>
</dbReference>
<dbReference type="PROSITE" id="PS50104">
    <property type="entry name" value="TIR"/>
    <property type="match status" value="1"/>
</dbReference>
<evidence type="ECO:0000313" key="7">
    <source>
        <dbReference type="EMBL" id="KAL3745207.1"/>
    </source>
</evidence>
<dbReference type="InterPro" id="IPR042197">
    <property type="entry name" value="Apaf_helical"/>
</dbReference>
<accession>A0ABD3L5U9</accession>
<dbReference type="InterPro" id="IPR027417">
    <property type="entry name" value="P-loop_NTPase"/>
</dbReference>
<organism evidence="7 8">
    <name type="scientific">Eucalyptus globulus</name>
    <name type="common">Tasmanian blue gum</name>
    <dbReference type="NCBI Taxonomy" id="34317"/>
    <lineage>
        <taxon>Eukaryota</taxon>
        <taxon>Viridiplantae</taxon>
        <taxon>Streptophyta</taxon>
        <taxon>Embryophyta</taxon>
        <taxon>Tracheophyta</taxon>
        <taxon>Spermatophyta</taxon>
        <taxon>Magnoliopsida</taxon>
        <taxon>eudicotyledons</taxon>
        <taxon>Gunneridae</taxon>
        <taxon>Pentapetalae</taxon>
        <taxon>rosids</taxon>
        <taxon>malvids</taxon>
        <taxon>Myrtales</taxon>
        <taxon>Myrtaceae</taxon>
        <taxon>Myrtoideae</taxon>
        <taxon>Eucalypteae</taxon>
        <taxon>Eucalyptus</taxon>
    </lineage>
</organism>
<reference evidence="7 8" key="1">
    <citation type="submission" date="2024-11" db="EMBL/GenBank/DDBJ databases">
        <title>Chromosome-level genome assembly of Eucalyptus globulus Labill. provides insights into its genome evolution.</title>
        <authorList>
            <person name="Li X."/>
        </authorList>
    </citation>
    <scope>NUCLEOTIDE SEQUENCE [LARGE SCALE GENOMIC DNA]</scope>
    <source>
        <strain evidence="7">CL2024</strain>
        <tissue evidence="7">Fresh tender leaves</tissue>
    </source>
</reference>
<dbReference type="PANTHER" id="PTHR11017">
    <property type="entry name" value="LEUCINE-RICH REPEAT-CONTAINING PROTEIN"/>
    <property type="match status" value="1"/>
</dbReference>
<dbReference type="Pfam" id="PF23282">
    <property type="entry name" value="WHD_ROQ1"/>
    <property type="match status" value="1"/>
</dbReference>
<dbReference type="InterPro" id="IPR032675">
    <property type="entry name" value="LRR_dom_sf"/>
</dbReference>
<evidence type="ECO:0000313" key="8">
    <source>
        <dbReference type="Proteomes" id="UP001634007"/>
    </source>
</evidence>
<dbReference type="Gene3D" id="1.10.8.430">
    <property type="entry name" value="Helical domain of apoptotic protease-activating factors"/>
    <property type="match status" value="1"/>
</dbReference>
<evidence type="ECO:0000256" key="5">
    <source>
        <dbReference type="SAM" id="MobiDB-lite"/>
    </source>
</evidence>
<dbReference type="AlphaFoldDB" id="A0ABD3L5U9"/>
<dbReference type="EMBL" id="JBJKBG010000003">
    <property type="protein sequence ID" value="KAL3745207.1"/>
    <property type="molecule type" value="Genomic_DNA"/>
</dbReference>
<keyword evidence="4" id="KW-0520">NAD</keyword>
<evidence type="ECO:0000256" key="2">
    <source>
        <dbReference type="ARBA" id="ARBA00022737"/>
    </source>
</evidence>
<evidence type="ECO:0000259" key="6">
    <source>
        <dbReference type="PROSITE" id="PS50104"/>
    </source>
</evidence>
<keyword evidence="3" id="KW-0611">Plant defense</keyword>
<dbReference type="SMART" id="SM00255">
    <property type="entry name" value="TIR"/>
    <property type="match status" value="1"/>
</dbReference>
<feature type="compositionally biased region" description="Basic and acidic residues" evidence="5">
    <location>
        <begin position="1"/>
        <end position="14"/>
    </location>
</feature>
<dbReference type="PANTHER" id="PTHR11017:SF570">
    <property type="entry name" value="DISEASE RESISTANCE PROTEIN (TIR-NBS CLASS)-RELATED"/>
    <property type="match status" value="1"/>
</dbReference>
<proteinExistence type="predicted"/>
<dbReference type="SUPFAM" id="SSF46785">
    <property type="entry name" value="Winged helix' DNA-binding domain"/>
    <property type="match status" value="1"/>
</dbReference>
<dbReference type="InterPro" id="IPR035897">
    <property type="entry name" value="Toll_tir_struct_dom_sf"/>
</dbReference>
<dbReference type="SMART" id="SM00369">
    <property type="entry name" value="LRR_TYP"/>
    <property type="match status" value="5"/>
</dbReference>
<dbReference type="SUPFAM" id="SSF52540">
    <property type="entry name" value="P-loop containing nucleoside triphosphate hydrolases"/>
    <property type="match status" value="1"/>
</dbReference>
<evidence type="ECO:0000256" key="1">
    <source>
        <dbReference type="ARBA" id="ARBA00022614"/>
    </source>
</evidence>
<dbReference type="Pfam" id="PF01582">
    <property type="entry name" value="TIR"/>
    <property type="match status" value="1"/>
</dbReference>
<protein>
    <recommendedName>
        <fullName evidence="6">TIR domain-containing protein</fullName>
    </recommendedName>
</protein>
<evidence type="ECO:0000256" key="4">
    <source>
        <dbReference type="ARBA" id="ARBA00023027"/>
    </source>
</evidence>
<comment type="caution">
    <text evidence="7">The sequence shown here is derived from an EMBL/GenBank/DDBJ whole genome shotgun (WGS) entry which is preliminary data.</text>
</comment>